<evidence type="ECO:0000256" key="2">
    <source>
        <dbReference type="ARBA" id="ARBA00023027"/>
    </source>
</evidence>
<name>A0ABS3LG99_9ENTE</name>
<dbReference type="EMBL" id="JAFREM010000040">
    <property type="protein sequence ID" value="MBO1308677.1"/>
    <property type="molecule type" value="Genomic_DNA"/>
</dbReference>
<evidence type="ECO:0000313" key="6">
    <source>
        <dbReference type="EMBL" id="MBO1308677.1"/>
    </source>
</evidence>
<feature type="domain" description="Mannitol dehydrogenase N-terminal" evidence="4">
    <location>
        <begin position="6"/>
        <end position="197"/>
    </location>
</feature>
<protein>
    <submittedName>
        <fullName evidence="6">Mannitol-1-phosphate 5-dehydrogenase</fullName>
    </submittedName>
</protein>
<dbReference type="RefSeq" id="WP_207675668.1">
    <property type="nucleotide sequence ID" value="NZ_JAFREM010000040.1"/>
</dbReference>
<evidence type="ECO:0000256" key="1">
    <source>
        <dbReference type="ARBA" id="ARBA00023002"/>
    </source>
</evidence>
<gene>
    <name evidence="6" type="ORF">JZO70_21060</name>
</gene>
<dbReference type="PANTHER" id="PTHR30524:SF0">
    <property type="entry name" value="ALTRONATE OXIDOREDUCTASE-RELATED"/>
    <property type="match status" value="1"/>
</dbReference>
<comment type="catalytic activity">
    <reaction evidence="3">
        <text>D-mannitol 1-phosphate + NAD(+) = beta-D-fructose 6-phosphate + NADH + H(+)</text>
        <dbReference type="Rhea" id="RHEA:19661"/>
        <dbReference type="ChEBI" id="CHEBI:15378"/>
        <dbReference type="ChEBI" id="CHEBI:57540"/>
        <dbReference type="ChEBI" id="CHEBI:57634"/>
        <dbReference type="ChEBI" id="CHEBI:57945"/>
        <dbReference type="ChEBI" id="CHEBI:61381"/>
        <dbReference type="EC" id="1.1.1.17"/>
    </reaction>
</comment>
<dbReference type="InterPro" id="IPR008927">
    <property type="entry name" value="6-PGluconate_DH-like_C_sf"/>
</dbReference>
<dbReference type="PANTHER" id="PTHR30524">
    <property type="entry name" value="MANNITOL-1-PHOSPHATE 5-DEHYDROGENASE"/>
    <property type="match status" value="1"/>
</dbReference>
<dbReference type="SUPFAM" id="SSF51735">
    <property type="entry name" value="NAD(P)-binding Rossmann-fold domains"/>
    <property type="match status" value="1"/>
</dbReference>
<reference evidence="6 7" key="1">
    <citation type="submission" date="2021-03" db="EMBL/GenBank/DDBJ databases">
        <title>Enterococcal diversity collection.</title>
        <authorList>
            <person name="Gilmore M.S."/>
            <person name="Schwartzman J."/>
            <person name="Van Tyne D."/>
            <person name="Martin M."/>
            <person name="Earl A.M."/>
            <person name="Manson A.L."/>
            <person name="Straub T."/>
            <person name="Salamzade R."/>
            <person name="Saavedra J."/>
            <person name="Lebreton F."/>
            <person name="Prichula J."/>
            <person name="Schaufler K."/>
            <person name="Gaca A."/>
            <person name="Sgardioli B."/>
            <person name="Wagenaar J."/>
            <person name="Strong T."/>
        </authorList>
    </citation>
    <scope>NUCLEOTIDE SEQUENCE [LARGE SCALE GENOMIC DNA]</scope>
    <source>
        <strain evidence="6 7">669A</strain>
    </source>
</reference>
<keyword evidence="2" id="KW-0520">NAD</keyword>
<evidence type="ECO:0000256" key="3">
    <source>
        <dbReference type="ARBA" id="ARBA00048615"/>
    </source>
</evidence>
<dbReference type="Proteomes" id="UP000664601">
    <property type="component" value="Unassembled WGS sequence"/>
</dbReference>
<dbReference type="InterPro" id="IPR013328">
    <property type="entry name" value="6PGD_dom2"/>
</dbReference>
<proteinExistence type="predicted"/>
<dbReference type="InterPro" id="IPR013118">
    <property type="entry name" value="Mannitol_DH_C"/>
</dbReference>
<comment type="caution">
    <text evidence="6">The sequence shown here is derived from an EMBL/GenBank/DDBJ whole genome shotgun (WGS) entry which is preliminary data.</text>
</comment>
<evidence type="ECO:0000259" key="4">
    <source>
        <dbReference type="Pfam" id="PF01232"/>
    </source>
</evidence>
<dbReference type="Gene3D" id="1.10.1040.10">
    <property type="entry name" value="N-(1-d-carboxylethyl)-l-norvaline Dehydrogenase, domain 2"/>
    <property type="match status" value="1"/>
</dbReference>
<dbReference type="InterPro" id="IPR013131">
    <property type="entry name" value="Mannitol_DH_N"/>
</dbReference>
<dbReference type="InterPro" id="IPR036291">
    <property type="entry name" value="NAD(P)-bd_dom_sf"/>
</dbReference>
<accession>A0ABS3LG99</accession>
<evidence type="ECO:0000259" key="5">
    <source>
        <dbReference type="Pfam" id="PF08125"/>
    </source>
</evidence>
<sequence>MNSTLIIGAGKIGRGFIGQLMNLNGWHIYYAEYDQSLVDALNQENRYEVHILGNEERNSVVDNYEAFRLNEAKLNDAWKNSSLIFTAVGGKNLPSIARGLAEAFKANPEAGLKNIVTGENWKNPASDLRDAIYEHLSADDIRLFESQVGITEAVIMRIAVESSKEQKEQHPADVWVQDFWDLPIDRARFLGNPPKLEFVEFIDNFGSFLERKLYTNNTSNATIAYMGYQKGFEYTADAANDPSIERVLDKVYDEINEMVVRELGVDKSDQEDFAQKAKKKYSDKTIVDQLYRHAADPIRKLGPNDRLIAPAKMALKNGIQPTAMVQTIAAALQYDYEGDPIAQELQKTIQEKGIPYVLKNISKLNEEEELYQLIIEELKNQNIEV</sequence>
<keyword evidence="1" id="KW-0560">Oxidoreductase</keyword>
<keyword evidence="7" id="KW-1185">Reference proteome</keyword>
<feature type="domain" description="Mannitol dehydrogenase C-terminal" evidence="5">
    <location>
        <begin position="207"/>
        <end position="378"/>
    </location>
</feature>
<dbReference type="Pfam" id="PF01232">
    <property type="entry name" value="Mannitol_dh"/>
    <property type="match status" value="1"/>
</dbReference>
<organism evidence="6 7">
    <name type="scientific">Candidatus Enterococcus moelleringii</name>
    <dbReference type="NCBI Taxonomy" id="2815325"/>
    <lineage>
        <taxon>Bacteria</taxon>
        <taxon>Bacillati</taxon>
        <taxon>Bacillota</taxon>
        <taxon>Bacilli</taxon>
        <taxon>Lactobacillales</taxon>
        <taxon>Enterococcaceae</taxon>
        <taxon>Enterococcus</taxon>
    </lineage>
</organism>
<dbReference type="SUPFAM" id="SSF48179">
    <property type="entry name" value="6-phosphogluconate dehydrogenase C-terminal domain-like"/>
    <property type="match status" value="1"/>
</dbReference>
<dbReference type="Pfam" id="PF08125">
    <property type="entry name" value="Mannitol_dh_C"/>
    <property type="match status" value="1"/>
</dbReference>
<dbReference type="Gene3D" id="3.40.50.720">
    <property type="entry name" value="NAD(P)-binding Rossmann-like Domain"/>
    <property type="match status" value="1"/>
</dbReference>
<evidence type="ECO:0000313" key="7">
    <source>
        <dbReference type="Proteomes" id="UP000664601"/>
    </source>
</evidence>